<keyword evidence="2" id="KW-1185">Reference proteome</keyword>
<evidence type="ECO:0000313" key="1">
    <source>
        <dbReference type="EMBL" id="ABY28004.1"/>
    </source>
</evidence>
<reference evidence="1 2" key="1">
    <citation type="journal article" date="2008" name="PLoS ONE">
        <title>Life-cycle and genome of OtV5, a large DNA virus of the pelagic marine unicellular green alga Ostreococcus tauri.</title>
        <authorList>
            <person name="Derelle E."/>
            <person name="Ferraz C."/>
            <person name="Escande M.L."/>
            <person name="Eychenie S."/>
            <person name="Cooke R."/>
            <person name="Piganeau G."/>
            <person name="Desdevises Y."/>
            <person name="Bellec L."/>
            <person name="Moreau H."/>
            <person name="Grimsley N."/>
        </authorList>
    </citation>
    <scope>NUCLEOTIDE SEQUENCE [LARGE SCALE GENOMIC DNA]</scope>
    <source>
        <strain evidence="1 2">OtV5</strain>
    </source>
</reference>
<dbReference type="GeneID" id="5845727"/>
<dbReference type="Pfam" id="PF19058">
    <property type="entry name" value="DUF5754"/>
    <property type="match status" value="1"/>
</dbReference>
<dbReference type="OrthoDB" id="18981at10239"/>
<accession>A9YWC1</accession>
<protein>
    <submittedName>
        <fullName evidence="1">Uncharacterized protein</fullName>
    </submittedName>
</protein>
<sequence>MRVKIVRSPDSKKKFRAILEDGRTVDFGASGYSDYTKHKNPSRMRSYVLRHGGQIPRRIVAEREPKKIHKLMEDVGRSDKEDWKMSGVGGAGFWSRWYLWSQPNFEDVNRFMLKRFGIKILKSH</sequence>
<name>A9YWC1_9PHYC</name>
<gene>
    <name evidence="1" type="ORF">OtV5_203c</name>
</gene>
<dbReference type="Proteomes" id="UP000203890">
    <property type="component" value="Segment"/>
</dbReference>
<dbReference type="InterPro" id="IPR043930">
    <property type="entry name" value="DUF5754"/>
</dbReference>
<dbReference type="EMBL" id="EU304328">
    <property type="protein sequence ID" value="ABY28004.1"/>
    <property type="molecule type" value="Genomic_DNA"/>
</dbReference>
<proteinExistence type="predicted"/>
<dbReference type="KEGG" id="vg:5845727"/>
<dbReference type="RefSeq" id="YP_001648300.1">
    <property type="nucleotide sequence ID" value="NC_010191.2"/>
</dbReference>
<organism evidence="1 2">
    <name type="scientific">Ostreococcus tauri virus OtV5</name>
    <dbReference type="NCBI Taxonomy" id="1785753"/>
    <lineage>
        <taxon>Viruses</taxon>
        <taxon>Varidnaviria</taxon>
        <taxon>Bamfordvirae</taxon>
        <taxon>Nucleocytoviricota</taxon>
        <taxon>Megaviricetes</taxon>
        <taxon>Algavirales</taxon>
        <taxon>Phycodnaviridae</taxon>
        <taxon>Prasinovirus</taxon>
        <taxon>Prasinovirus ostreotauri</taxon>
    </lineage>
</organism>
<evidence type="ECO:0000313" key="2">
    <source>
        <dbReference type="Proteomes" id="UP000203890"/>
    </source>
</evidence>